<gene>
    <name evidence="9" type="ORF">I2H31_08730</name>
</gene>
<proteinExistence type="inferred from homology"/>
<dbReference type="Pfam" id="PF07980">
    <property type="entry name" value="SusD_RagB"/>
    <property type="match status" value="1"/>
</dbReference>
<evidence type="ECO:0000256" key="5">
    <source>
        <dbReference type="ARBA" id="ARBA00023237"/>
    </source>
</evidence>
<feature type="domain" description="SusD-like N-terminal" evidence="8">
    <location>
        <begin position="116"/>
        <end position="234"/>
    </location>
</feature>
<evidence type="ECO:0000256" key="4">
    <source>
        <dbReference type="ARBA" id="ARBA00023136"/>
    </source>
</evidence>
<sequence length="603" mass="67124">MKPFHYIALATIGSAFGLSSCEKVLDKENLGQSTTELVFKDSTLANLNLSFIYNQNLPEWGDPIINATINTANNNASNFNVAGLTDEAYSSNRLLAGTLLVSDVGGEFGTGLSATNNYGKIRTINMFLSNVRNGPLPAGTKGRLRGQAQFFRAWRYFELVRQYGGVPLVMSPLNGVGPEARDLTYLPRNTTAETFAAIVADLDSAFQTLPPKWTANADWGRVNKGTALALKGRVLVYAASPQFTTTDKWQAAYDANVQAKATLLANGYRLHTSFDQLWFQEVGNPEAVFVTSYNTATGDQLKRNNQYDNSTRPAANGTGGGQNQPTWEMVQAFPMLDGKKRNESTKYAYTDQLFYKNRDPRFDKTIAYNGSTWPLNGNTGYRLWTYIRNGSTVETGGSTNTGFYTRKAINPTASASEVQYLGTDWIEIRYAEVLLNLAESACGVNKLNEAYTELKAIRLRAGIEPGADQLYGLKPNMTRTEMFDAILYERQLELAFEGKRFWDLRRWRKMESLNGLKRTGKTITLSTTAPADFATTRDTRNLDDVYTNYFTITSKTLETTPISTTGIKWDANYYFFPIPQAAIDNDPQIQQNKGWGGSFDPMM</sequence>
<dbReference type="InterPro" id="IPR012944">
    <property type="entry name" value="SusD_RagB_dom"/>
</dbReference>
<reference evidence="9 10" key="1">
    <citation type="submission" date="2020-11" db="EMBL/GenBank/DDBJ databases">
        <authorList>
            <person name="Kim M.K."/>
        </authorList>
    </citation>
    <scope>NUCLEOTIDE SEQUENCE [LARGE SCALE GENOMIC DNA]</scope>
    <source>
        <strain evidence="9 10">BT662</strain>
    </source>
</reference>
<name>A0ABS0I2K3_9BACT</name>
<dbReference type="Gene3D" id="1.25.40.390">
    <property type="match status" value="1"/>
</dbReference>
<comment type="caution">
    <text evidence="9">The sequence shown here is derived from an EMBL/GenBank/DDBJ whole genome shotgun (WGS) entry which is preliminary data.</text>
</comment>
<evidence type="ECO:0000256" key="2">
    <source>
        <dbReference type="ARBA" id="ARBA00006275"/>
    </source>
</evidence>
<evidence type="ECO:0000256" key="3">
    <source>
        <dbReference type="ARBA" id="ARBA00022729"/>
    </source>
</evidence>
<evidence type="ECO:0000256" key="1">
    <source>
        <dbReference type="ARBA" id="ARBA00004442"/>
    </source>
</evidence>
<dbReference type="Pfam" id="PF14322">
    <property type="entry name" value="SusD-like_3"/>
    <property type="match status" value="1"/>
</dbReference>
<feature type="domain" description="RagB/SusD" evidence="7">
    <location>
        <begin position="285"/>
        <end position="595"/>
    </location>
</feature>
<dbReference type="InterPro" id="IPR011990">
    <property type="entry name" value="TPR-like_helical_dom_sf"/>
</dbReference>
<feature type="region of interest" description="Disordered" evidence="6">
    <location>
        <begin position="300"/>
        <end position="324"/>
    </location>
</feature>
<organism evidence="9 10">
    <name type="scientific">Hymenobacter ruricola</name>
    <dbReference type="NCBI Taxonomy" id="2791023"/>
    <lineage>
        <taxon>Bacteria</taxon>
        <taxon>Pseudomonadati</taxon>
        <taxon>Bacteroidota</taxon>
        <taxon>Cytophagia</taxon>
        <taxon>Cytophagales</taxon>
        <taxon>Hymenobacteraceae</taxon>
        <taxon>Hymenobacter</taxon>
    </lineage>
</organism>
<dbReference type="Proteomes" id="UP000618931">
    <property type="component" value="Unassembled WGS sequence"/>
</dbReference>
<keyword evidence="10" id="KW-1185">Reference proteome</keyword>
<evidence type="ECO:0000313" key="9">
    <source>
        <dbReference type="EMBL" id="MBF9221187.1"/>
    </source>
</evidence>
<feature type="compositionally biased region" description="Polar residues" evidence="6">
    <location>
        <begin position="300"/>
        <end position="313"/>
    </location>
</feature>
<comment type="subcellular location">
    <subcellularLocation>
        <location evidence="1">Cell outer membrane</location>
    </subcellularLocation>
</comment>
<evidence type="ECO:0000256" key="6">
    <source>
        <dbReference type="SAM" id="MobiDB-lite"/>
    </source>
</evidence>
<comment type="similarity">
    <text evidence="2">Belongs to the SusD family.</text>
</comment>
<evidence type="ECO:0000259" key="7">
    <source>
        <dbReference type="Pfam" id="PF07980"/>
    </source>
</evidence>
<evidence type="ECO:0000259" key="8">
    <source>
        <dbReference type="Pfam" id="PF14322"/>
    </source>
</evidence>
<dbReference type="SUPFAM" id="SSF48452">
    <property type="entry name" value="TPR-like"/>
    <property type="match status" value="1"/>
</dbReference>
<dbReference type="PROSITE" id="PS51257">
    <property type="entry name" value="PROKAR_LIPOPROTEIN"/>
    <property type="match status" value="1"/>
</dbReference>
<dbReference type="EMBL" id="JADQDM010000003">
    <property type="protein sequence ID" value="MBF9221187.1"/>
    <property type="molecule type" value="Genomic_DNA"/>
</dbReference>
<keyword evidence="3" id="KW-0732">Signal</keyword>
<dbReference type="InterPro" id="IPR033985">
    <property type="entry name" value="SusD-like_N"/>
</dbReference>
<keyword evidence="4" id="KW-0472">Membrane</keyword>
<keyword evidence="5" id="KW-0998">Cell outer membrane</keyword>
<evidence type="ECO:0000313" key="10">
    <source>
        <dbReference type="Proteomes" id="UP000618931"/>
    </source>
</evidence>
<dbReference type="RefSeq" id="WP_196292645.1">
    <property type="nucleotide sequence ID" value="NZ_JADQDM010000003.1"/>
</dbReference>
<accession>A0ABS0I2K3</accession>
<protein>
    <submittedName>
        <fullName evidence="9">RagB/SusD family nutrient uptake outer membrane protein</fullName>
    </submittedName>
</protein>